<keyword evidence="3" id="KW-1185">Reference proteome</keyword>
<evidence type="ECO:0000313" key="2">
    <source>
        <dbReference type="EMBL" id="SEP02188.1"/>
    </source>
</evidence>
<reference evidence="3" key="1">
    <citation type="submission" date="2016-10" db="EMBL/GenBank/DDBJ databases">
        <authorList>
            <person name="Varghese N."/>
            <person name="Submissions S."/>
        </authorList>
    </citation>
    <scope>NUCLEOTIDE SEQUENCE [LARGE SCALE GENOMIC DNA]</scope>
    <source>
        <strain evidence="3">DSM 123</strain>
    </source>
</reference>
<sequence length="425" mass="47511">MTRRAPQEPTRDFKPSHRLRDDAAFYAPSLGCGGCPDFKTCGGLHTHAGVFDCNDFCSCEDRAACDSVCRNKPDQFFERYLEIGGFELEPTPRVAALETPALPSVIPLIGHKYSRQSVLNEPVVAVPLYELFHMGSGQPHVRTRAELAERFRIPETATVVASGVDRDVKLEAWWAFADRELIMSTLRDLRIALVTVPNFSLFLNVPRSDNLHSIKRIALGWAELMAAGIPAALHLNARTDQDYTRWMRFVQERSEVEIVAFEFRTGAGVPSRIDWHVDRLCQIADVAGRPLTLVVRGGAQVLRRLKRHFGQVILIETDAFARTLKRRRAEFTESGRLRWPRISTPKGAPIDDLLAHNIVTKRTALQLSDFAPTADSERSARNARRSAQHADGQTRQGSFLAELDATLEARAVPANLERVIVAAET</sequence>
<gene>
    <name evidence="2" type="ORF">SAMN05444123_10736</name>
</gene>
<dbReference type="AlphaFoldDB" id="A0A1H8UHU9"/>
<proteinExistence type="predicted"/>
<evidence type="ECO:0000313" key="3">
    <source>
        <dbReference type="Proteomes" id="UP000199615"/>
    </source>
</evidence>
<evidence type="ECO:0000256" key="1">
    <source>
        <dbReference type="SAM" id="MobiDB-lite"/>
    </source>
</evidence>
<dbReference type="RefSeq" id="WP_092684679.1">
    <property type="nucleotide sequence ID" value="NZ_FODT01000007.1"/>
</dbReference>
<evidence type="ECO:0008006" key="4">
    <source>
        <dbReference type="Google" id="ProtNLM"/>
    </source>
</evidence>
<feature type="region of interest" description="Disordered" evidence="1">
    <location>
        <begin position="370"/>
        <end position="395"/>
    </location>
</feature>
<dbReference type="OrthoDB" id="7375815at2"/>
<dbReference type="EMBL" id="FODT01000007">
    <property type="protein sequence ID" value="SEP02188.1"/>
    <property type="molecule type" value="Genomic_DNA"/>
</dbReference>
<protein>
    <recommendedName>
        <fullName evidence="4">DUF4417 domain-containing protein</fullName>
    </recommendedName>
</protein>
<organism evidence="2 3">
    <name type="scientific">Rhodopseudomonas pseudopalustris</name>
    <dbReference type="NCBI Taxonomy" id="1513892"/>
    <lineage>
        <taxon>Bacteria</taxon>
        <taxon>Pseudomonadati</taxon>
        <taxon>Pseudomonadota</taxon>
        <taxon>Alphaproteobacteria</taxon>
        <taxon>Hyphomicrobiales</taxon>
        <taxon>Nitrobacteraceae</taxon>
        <taxon>Rhodopseudomonas</taxon>
    </lineage>
</organism>
<dbReference type="Proteomes" id="UP000199615">
    <property type="component" value="Unassembled WGS sequence"/>
</dbReference>
<name>A0A1H8UHU9_9BRAD</name>
<accession>A0A1H8UHU9</accession>